<keyword evidence="3" id="KW-1185">Reference proteome</keyword>
<name>A0ABP0HJS0_9DINO</name>
<accession>A0ABP0HJS0</accession>
<dbReference type="Proteomes" id="UP001642464">
    <property type="component" value="Unassembled WGS sequence"/>
</dbReference>
<evidence type="ECO:0000313" key="3">
    <source>
        <dbReference type="Proteomes" id="UP001642464"/>
    </source>
</evidence>
<evidence type="ECO:0000256" key="1">
    <source>
        <dbReference type="SAM" id="Phobius"/>
    </source>
</evidence>
<keyword evidence="1" id="KW-0472">Membrane</keyword>
<keyword evidence="1" id="KW-1133">Transmembrane helix</keyword>
<sequence>MDMHDVLKDSLLFLSLGHLKGHTSPAPDRIPSAGGARMAAVWGGSEAEAQIDADLEEEDEDCRWRLPLCFLFAALLWSMLLWALIRSDNPQVRPTLYHVVFWYGVILVLVPTTVLVAKAIMSSRVANGLRALSDFVLHMELKVESTYVDLSEGLICIDGLELKNPPGRAWRSEKLLTAKRIRCHLRLRDFLASRCRQLMIQELQILGVELIYEKTLDSSNVHEVLSKIGEIKENLRPPENRPPELKLREVRIQDIAVRVQGFVGARANIAAADLIYEDFSEEVGPVKSEFLLALLLRTLLKSAVSNVLGLNTFRTLVGYEA</sequence>
<dbReference type="EMBL" id="CAXAMM010001113">
    <property type="protein sequence ID" value="CAK8990478.1"/>
    <property type="molecule type" value="Genomic_DNA"/>
</dbReference>
<keyword evidence="1" id="KW-0812">Transmembrane</keyword>
<proteinExistence type="predicted"/>
<organism evidence="2 3">
    <name type="scientific">Durusdinium trenchii</name>
    <dbReference type="NCBI Taxonomy" id="1381693"/>
    <lineage>
        <taxon>Eukaryota</taxon>
        <taxon>Sar</taxon>
        <taxon>Alveolata</taxon>
        <taxon>Dinophyceae</taxon>
        <taxon>Suessiales</taxon>
        <taxon>Symbiodiniaceae</taxon>
        <taxon>Durusdinium</taxon>
    </lineage>
</organism>
<feature type="transmembrane region" description="Helical" evidence="1">
    <location>
        <begin position="100"/>
        <end position="120"/>
    </location>
</feature>
<evidence type="ECO:0000313" key="2">
    <source>
        <dbReference type="EMBL" id="CAK8990478.1"/>
    </source>
</evidence>
<feature type="transmembrane region" description="Helical" evidence="1">
    <location>
        <begin position="66"/>
        <end position="85"/>
    </location>
</feature>
<comment type="caution">
    <text evidence="2">The sequence shown here is derived from an EMBL/GenBank/DDBJ whole genome shotgun (WGS) entry which is preliminary data.</text>
</comment>
<reference evidence="2 3" key="1">
    <citation type="submission" date="2024-02" db="EMBL/GenBank/DDBJ databases">
        <authorList>
            <person name="Chen Y."/>
            <person name="Shah S."/>
            <person name="Dougan E. K."/>
            <person name="Thang M."/>
            <person name="Chan C."/>
        </authorList>
    </citation>
    <scope>NUCLEOTIDE SEQUENCE [LARGE SCALE GENOMIC DNA]</scope>
</reference>
<protein>
    <submittedName>
        <fullName evidence="2">Uncharacterized protein</fullName>
    </submittedName>
</protein>
<gene>
    <name evidence="2" type="ORF">SCF082_LOCUS2239</name>
</gene>